<evidence type="ECO:0000313" key="3">
    <source>
        <dbReference type="Proteomes" id="UP000281553"/>
    </source>
</evidence>
<name>A0A3P6PG56_DIBLA</name>
<keyword evidence="3" id="KW-1185">Reference proteome</keyword>
<reference evidence="2 3" key="1">
    <citation type="submission" date="2018-11" db="EMBL/GenBank/DDBJ databases">
        <authorList>
            <consortium name="Pathogen Informatics"/>
        </authorList>
    </citation>
    <scope>NUCLEOTIDE SEQUENCE [LARGE SCALE GENOMIC DNA]</scope>
</reference>
<organism evidence="2 3">
    <name type="scientific">Dibothriocephalus latus</name>
    <name type="common">Fish tapeworm</name>
    <name type="synonym">Diphyllobothrium latum</name>
    <dbReference type="NCBI Taxonomy" id="60516"/>
    <lineage>
        <taxon>Eukaryota</taxon>
        <taxon>Metazoa</taxon>
        <taxon>Spiralia</taxon>
        <taxon>Lophotrochozoa</taxon>
        <taxon>Platyhelminthes</taxon>
        <taxon>Cestoda</taxon>
        <taxon>Eucestoda</taxon>
        <taxon>Diphyllobothriidea</taxon>
        <taxon>Diphyllobothriidae</taxon>
        <taxon>Dibothriocephalus</taxon>
    </lineage>
</organism>
<feature type="region of interest" description="Disordered" evidence="1">
    <location>
        <begin position="60"/>
        <end position="85"/>
    </location>
</feature>
<dbReference type="AlphaFoldDB" id="A0A3P6PG56"/>
<dbReference type="EMBL" id="UYRU01003372">
    <property type="protein sequence ID" value="VDK35682.1"/>
    <property type="molecule type" value="Genomic_DNA"/>
</dbReference>
<proteinExistence type="predicted"/>
<dbReference type="Proteomes" id="UP000281553">
    <property type="component" value="Unassembled WGS sequence"/>
</dbReference>
<accession>A0A3P6PG56</accession>
<gene>
    <name evidence="2" type="ORF">DILT_LOCUS705</name>
</gene>
<sequence length="85" mass="9810">MLRYATFVLFQHAFDAVHPSKICTFVAMFRPIFVAPSVAMTEGYWRRLARFLSGAPSHIRQIDHRQKKKNPSTGSMHNGYVDAIW</sequence>
<evidence type="ECO:0000313" key="2">
    <source>
        <dbReference type="EMBL" id="VDK35682.1"/>
    </source>
</evidence>
<evidence type="ECO:0000256" key="1">
    <source>
        <dbReference type="SAM" id="MobiDB-lite"/>
    </source>
</evidence>
<protein>
    <submittedName>
        <fullName evidence="2">Uncharacterized protein</fullName>
    </submittedName>
</protein>